<feature type="transmembrane region" description="Helical" evidence="1">
    <location>
        <begin position="321"/>
        <end position="350"/>
    </location>
</feature>
<evidence type="ECO:0000256" key="1">
    <source>
        <dbReference type="SAM" id="Phobius"/>
    </source>
</evidence>
<accession>A0A7Z0DPR5</accession>
<keyword evidence="1" id="KW-0812">Transmembrane</keyword>
<keyword evidence="4" id="KW-1185">Reference proteome</keyword>
<dbReference type="Pfam" id="PF08376">
    <property type="entry name" value="NIT"/>
    <property type="match status" value="1"/>
</dbReference>
<protein>
    <submittedName>
        <fullName evidence="3">Putative house-cleaning noncanonical NTP pyrophosphatase (MazG superfamily)/type II secretory pathway pseudopilin PulG</fullName>
    </submittedName>
</protein>
<dbReference type="InterPro" id="IPR013587">
    <property type="entry name" value="Nitrate/nitrite_sensing"/>
</dbReference>
<keyword evidence="1" id="KW-0472">Membrane</keyword>
<evidence type="ECO:0000313" key="4">
    <source>
        <dbReference type="Proteomes" id="UP000564496"/>
    </source>
</evidence>
<feature type="domain" description="Nitrate/nitrite sensing protein" evidence="2">
    <location>
        <begin position="93"/>
        <end position="302"/>
    </location>
</feature>
<dbReference type="Proteomes" id="UP000564496">
    <property type="component" value="Unassembled WGS sequence"/>
</dbReference>
<dbReference type="AlphaFoldDB" id="A0A7Z0DPR5"/>
<gene>
    <name evidence="3" type="ORF">BJ988_004066</name>
</gene>
<dbReference type="EMBL" id="JACBZR010000001">
    <property type="protein sequence ID" value="NYI79418.1"/>
    <property type="molecule type" value="Genomic_DNA"/>
</dbReference>
<sequence>MTNMLAKPPTRQPAAKAIWAMRVLLVLAVLTAITAGVLGYLGVSRATEQAAATQRAEALAEALALTFELAAALGFERDGALAGVPPVVSRPLQETTDLAAEAWRTGVRDIDSGEDEELDATLDQIDRALVDIDDLRTQAREPGDEAQQRYTDLVNDLFGIAAHLPEVTGEQTASMIEALGSVPEAWESLSQERLLMTTFLFEAQRPGTQRLGEKELASLVEAEAGVRSSLADFYEKTSDQQREALDGLTQDTATEGAVGVPAHQIVNQVIAESGADSSAAAPDVYVASSTEFMRGLQEVLRASVQEIVEDLRVERDEGTRAALTAVVLTVAVVGLLVVLSIVLAIVLVVLASRRRSAVATGVRR</sequence>
<organism evidence="3 4">
    <name type="scientific">Nocardioides panzhihuensis</name>
    <dbReference type="NCBI Taxonomy" id="860243"/>
    <lineage>
        <taxon>Bacteria</taxon>
        <taxon>Bacillati</taxon>
        <taxon>Actinomycetota</taxon>
        <taxon>Actinomycetes</taxon>
        <taxon>Propionibacteriales</taxon>
        <taxon>Nocardioidaceae</taxon>
        <taxon>Nocardioides</taxon>
    </lineage>
</organism>
<evidence type="ECO:0000313" key="3">
    <source>
        <dbReference type="EMBL" id="NYI79418.1"/>
    </source>
</evidence>
<dbReference type="RefSeq" id="WP_179659724.1">
    <property type="nucleotide sequence ID" value="NZ_JACBZR010000001.1"/>
</dbReference>
<comment type="caution">
    <text evidence="3">The sequence shown here is derived from an EMBL/GenBank/DDBJ whole genome shotgun (WGS) entry which is preliminary data.</text>
</comment>
<reference evidence="3 4" key="1">
    <citation type="submission" date="2020-07" db="EMBL/GenBank/DDBJ databases">
        <title>Sequencing the genomes of 1000 actinobacteria strains.</title>
        <authorList>
            <person name="Klenk H.-P."/>
        </authorList>
    </citation>
    <scope>NUCLEOTIDE SEQUENCE [LARGE SCALE GENOMIC DNA]</scope>
    <source>
        <strain evidence="3 4">DSM 26487</strain>
    </source>
</reference>
<proteinExistence type="predicted"/>
<evidence type="ECO:0000259" key="2">
    <source>
        <dbReference type="Pfam" id="PF08376"/>
    </source>
</evidence>
<keyword evidence="1" id="KW-1133">Transmembrane helix</keyword>
<name>A0A7Z0DPR5_9ACTN</name>